<keyword evidence="2" id="KW-0812">Transmembrane</keyword>
<evidence type="ECO:0000313" key="3">
    <source>
        <dbReference type="EMBL" id="GMN54283.1"/>
    </source>
</evidence>
<accession>A0AA88AUK8</accession>
<sequence>MYRSKEEVYKPNLVYCASSRLFSVSPLPCLLFITLVLLPTGTHLFAGLASHSPPNRELAGLASQPLSNRDKKLGAGHGGERIFDGEGRPKGKQGGGGS</sequence>
<evidence type="ECO:0000313" key="4">
    <source>
        <dbReference type="Proteomes" id="UP001187192"/>
    </source>
</evidence>
<keyword evidence="2" id="KW-0472">Membrane</keyword>
<feature type="compositionally biased region" description="Basic and acidic residues" evidence="1">
    <location>
        <begin position="68"/>
        <end position="89"/>
    </location>
</feature>
<protein>
    <recommendedName>
        <fullName evidence="5">Transmembrane protein</fullName>
    </recommendedName>
</protein>
<evidence type="ECO:0000256" key="2">
    <source>
        <dbReference type="SAM" id="Phobius"/>
    </source>
</evidence>
<reference evidence="3" key="1">
    <citation type="submission" date="2023-07" db="EMBL/GenBank/DDBJ databases">
        <title>draft genome sequence of fig (Ficus carica).</title>
        <authorList>
            <person name="Takahashi T."/>
            <person name="Nishimura K."/>
        </authorList>
    </citation>
    <scope>NUCLEOTIDE SEQUENCE</scope>
</reference>
<proteinExistence type="predicted"/>
<dbReference type="Proteomes" id="UP001187192">
    <property type="component" value="Unassembled WGS sequence"/>
</dbReference>
<name>A0AA88AUK8_FICCA</name>
<feature type="transmembrane region" description="Helical" evidence="2">
    <location>
        <begin position="21"/>
        <end position="46"/>
    </location>
</feature>
<keyword evidence="4" id="KW-1185">Reference proteome</keyword>
<evidence type="ECO:0008006" key="5">
    <source>
        <dbReference type="Google" id="ProtNLM"/>
    </source>
</evidence>
<organism evidence="3 4">
    <name type="scientific">Ficus carica</name>
    <name type="common">Common fig</name>
    <dbReference type="NCBI Taxonomy" id="3494"/>
    <lineage>
        <taxon>Eukaryota</taxon>
        <taxon>Viridiplantae</taxon>
        <taxon>Streptophyta</taxon>
        <taxon>Embryophyta</taxon>
        <taxon>Tracheophyta</taxon>
        <taxon>Spermatophyta</taxon>
        <taxon>Magnoliopsida</taxon>
        <taxon>eudicotyledons</taxon>
        <taxon>Gunneridae</taxon>
        <taxon>Pentapetalae</taxon>
        <taxon>rosids</taxon>
        <taxon>fabids</taxon>
        <taxon>Rosales</taxon>
        <taxon>Moraceae</taxon>
        <taxon>Ficeae</taxon>
        <taxon>Ficus</taxon>
    </lineage>
</organism>
<comment type="caution">
    <text evidence="3">The sequence shown here is derived from an EMBL/GenBank/DDBJ whole genome shotgun (WGS) entry which is preliminary data.</text>
</comment>
<dbReference type="AlphaFoldDB" id="A0AA88AUK8"/>
<evidence type="ECO:0000256" key="1">
    <source>
        <dbReference type="SAM" id="MobiDB-lite"/>
    </source>
</evidence>
<keyword evidence="2" id="KW-1133">Transmembrane helix</keyword>
<dbReference type="EMBL" id="BTGU01000050">
    <property type="protein sequence ID" value="GMN54283.1"/>
    <property type="molecule type" value="Genomic_DNA"/>
</dbReference>
<feature type="region of interest" description="Disordered" evidence="1">
    <location>
        <begin position="50"/>
        <end position="98"/>
    </location>
</feature>
<gene>
    <name evidence="3" type="ORF">TIFTF001_023419</name>
</gene>